<organism evidence="2 3">
    <name type="scientific">Hyperthermus butylicus (strain DSM 5456 / JCM 9403 / PLM1-5)</name>
    <dbReference type="NCBI Taxonomy" id="415426"/>
    <lineage>
        <taxon>Archaea</taxon>
        <taxon>Thermoproteota</taxon>
        <taxon>Thermoprotei</taxon>
        <taxon>Desulfurococcales</taxon>
        <taxon>Pyrodictiaceae</taxon>
        <taxon>Hyperthermus</taxon>
    </lineage>
</organism>
<name>A2BJX2_HYPBU</name>
<feature type="transmembrane region" description="Helical" evidence="1">
    <location>
        <begin position="90"/>
        <end position="111"/>
    </location>
</feature>
<proteinExistence type="predicted"/>
<evidence type="ECO:0000313" key="2">
    <source>
        <dbReference type="EMBL" id="ABM80283.1"/>
    </source>
</evidence>
<dbReference type="HOGENOM" id="CLU_1648285_0_0_2"/>
<dbReference type="EMBL" id="CP000493">
    <property type="protein sequence ID" value="ABM80283.1"/>
    <property type="molecule type" value="Genomic_DNA"/>
</dbReference>
<evidence type="ECO:0000256" key="1">
    <source>
        <dbReference type="SAM" id="Phobius"/>
    </source>
</evidence>
<keyword evidence="1" id="KW-0472">Membrane</keyword>
<dbReference type="RefSeq" id="WP_011821601.1">
    <property type="nucleotide sequence ID" value="NC_008818.1"/>
</dbReference>
<dbReference type="GeneID" id="4781796"/>
<protein>
    <submittedName>
        <fullName evidence="2">Uncharacterized protein</fullName>
    </submittedName>
</protein>
<dbReference type="OrthoDB" id="15479at2157"/>
<dbReference type="EnsemblBacteria" id="ABM80283">
    <property type="protein sequence ID" value="ABM80283"/>
    <property type="gene ID" value="Hbut_0417"/>
</dbReference>
<reference evidence="2 3" key="1">
    <citation type="journal article" date="2007" name="Archaea">
        <title>The genome of Hyperthermus butylicus: a sulfur-reducing, peptide fermenting, neutrophilic Crenarchaeote growing up to 108 degrees C.</title>
        <authorList>
            <person name="Brugger K."/>
            <person name="Chen L."/>
            <person name="Stark M."/>
            <person name="Zibat A."/>
            <person name="Redder P."/>
            <person name="Ruepp A."/>
            <person name="Awayez M."/>
            <person name="She Q."/>
            <person name="Garrett R.A."/>
            <person name="Klenk H.P."/>
        </authorList>
    </citation>
    <scope>NUCLEOTIDE SEQUENCE [LARGE SCALE GENOMIC DNA]</scope>
    <source>
        <strain evidence="3">DSM 5456 / JCM 9403 / PLM1-5</strain>
    </source>
</reference>
<feature type="transmembrane region" description="Helical" evidence="1">
    <location>
        <begin position="123"/>
        <end position="144"/>
    </location>
</feature>
<evidence type="ECO:0000313" key="3">
    <source>
        <dbReference type="Proteomes" id="UP000002593"/>
    </source>
</evidence>
<feature type="transmembrane region" description="Helical" evidence="1">
    <location>
        <begin position="50"/>
        <end position="70"/>
    </location>
</feature>
<keyword evidence="3" id="KW-1185">Reference proteome</keyword>
<dbReference type="KEGG" id="hbu:Hbut_0417"/>
<sequence length="160" mass="16937">MASDVVVKRSLVLGASRLGVAAGGIVSGLVTLIPVLFLNIGIPVEYVEKIFLALYVAALPVLLASMHTLYQIARGLAGSCGLGRIDPISFIAALLPLGYPIALYMVLSLASHCGSLRGKLSPTLIDVFLNLITFGLHSIVYSIAFNRILDIVISELGEPY</sequence>
<dbReference type="AlphaFoldDB" id="A2BJX2"/>
<gene>
    <name evidence="2" type="ordered locus">Hbut_0417</name>
</gene>
<dbReference type="Proteomes" id="UP000002593">
    <property type="component" value="Chromosome"/>
</dbReference>
<keyword evidence="1" id="KW-1133">Transmembrane helix</keyword>
<feature type="transmembrane region" description="Helical" evidence="1">
    <location>
        <begin position="20"/>
        <end position="38"/>
    </location>
</feature>
<accession>A2BJX2</accession>
<keyword evidence="1" id="KW-0812">Transmembrane</keyword>